<dbReference type="GO" id="GO:0004521">
    <property type="term" value="F:RNA endonuclease activity"/>
    <property type="evidence" value="ECO:0007669"/>
    <property type="project" value="InterPro"/>
</dbReference>
<gene>
    <name evidence="4" type="ORF">GCG54_00007746</name>
</gene>
<dbReference type="RefSeq" id="XP_045259459.1">
    <property type="nucleotide sequence ID" value="XM_045407724.1"/>
</dbReference>
<dbReference type="GO" id="GO:0003723">
    <property type="term" value="F:RNA binding"/>
    <property type="evidence" value="ECO:0007669"/>
    <property type="project" value="InterPro"/>
</dbReference>
<feature type="compositionally biased region" description="Polar residues" evidence="3">
    <location>
        <begin position="1"/>
        <end position="12"/>
    </location>
</feature>
<evidence type="ECO:0000256" key="3">
    <source>
        <dbReference type="SAM" id="MobiDB-lite"/>
    </source>
</evidence>
<organism evidence="4 5">
    <name type="scientific">Colletotrichum gloeosporioides</name>
    <name type="common">Anthracnose fungus</name>
    <name type="synonym">Glomerella cingulata</name>
    <dbReference type="NCBI Taxonomy" id="474922"/>
    <lineage>
        <taxon>Eukaryota</taxon>
        <taxon>Fungi</taxon>
        <taxon>Dikarya</taxon>
        <taxon>Ascomycota</taxon>
        <taxon>Pezizomycotina</taxon>
        <taxon>Sordariomycetes</taxon>
        <taxon>Hypocreomycetidae</taxon>
        <taxon>Glomerellales</taxon>
        <taxon>Glomerellaceae</taxon>
        <taxon>Colletotrichum</taxon>
        <taxon>Colletotrichum gloeosporioides species complex</taxon>
    </lineage>
</organism>
<dbReference type="EMBL" id="WVTB01000077">
    <property type="protein sequence ID" value="KAF3800299.1"/>
    <property type="molecule type" value="Genomic_DNA"/>
</dbReference>
<evidence type="ECO:0000313" key="4">
    <source>
        <dbReference type="EMBL" id="KAF3800299.1"/>
    </source>
</evidence>
<protein>
    <submittedName>
        <fullName evidence="4">Uncharacterized protein</fullName>
    </submittedName>
</protein>
<sequence length="243" mass="27542">MSLSLSRLQTRASGSTSSRPTTPPNTPMTWASVVSPKAGHPVKHSEKSFASRVARQKEAEIEVEKAPRRNSHDSYYSAHCEDEPQYDHLNAADIRRQVRQAPSEPRSRGAYPHAYYNKPPLPLQAEREWTTFPMKPSPSKGDRGNNYTGGRPGPVRAIYNDAERDVFDVAYHDGRRANREPKNGHQYFDRERLPVTSEAPRYEHPIMPSPGEGRQPGNWRPGIMPRPVRAIYNKDDRTVFEAG</sequence>
<feature type="region of interest" description="Disordered" evidence="3">
    <location>
        <begin position="131"/>
        <end position="159"/>
    </location>
</feature>
<dbReference type="Gene3D" id="3.10.450.30">
    <property type="entry name" value="Microbial ribonucleases"/>
    <property type="match status" value="1"/>
</dbReference>
<reference evidence="4" key="1">
    <citation type="journal article" date="2020" name="Phytopathology">
        <title>Genome sequence and comparative analysis of Colletotrichum gloeosporioides isolated from Liriodendron leaves.</title>
        <authorList>
            <person name="Fu F.F."/>
            <person name="Hao Z."/>
            <person name="Wang P."/>
            <person name="Lu Y."/>
            <person name="Xue L.J."/>
            <person name="Wei G."/>
            <person name="Tian Y."/>
            <person name="Baishi H."/>
            <person name="Xu H."/>
            <person name="Shi J."/>
            <person name="Cheng T."/>
            <person name="Wang G."/>
            <person name="Yi Y."/>
            <person name="Chen J."/>
        </authorList>
    </citation>
    <scope>NUCLEOTIDE SEQUENCE</scope>
    <source>
        <strain evidence="4">Lc1</strain>
    </source>
</reference>
<keyword evidence="1" id="KW-0540">Nuclease</keyword>
<name>A0A8H4FGN6_COLGL</name>
<dbReference type="AlphaFoldDB" id="A0A8H4FGN6"/>
<dbReference type="GeneID" id="69014889"/>
<evidence type="ECO:0000313" key="5">
    <source>
        <dbReference type="Proteomes" id="UP000613401"/>
    </source>
</evidence>
<proteinExistence type="predicted"/>
<keyword evidence="5" id="KW-1185">Reference proteome</keyword>
<evidence type="ECO:0000256" key="1">
    <source>
        <dbReference type="ARBA" id="ARBA00022722"/>
    </source>
</evidence>
<dbReference type="SUPFAM" id="SSF53933">
    <property type="entry name" value="Microbial ribonucleases"/>
    <property type="match status" value="1"/>
</dbReference>
<dbReference type="GO" id="GO:0016787">
    <property type="term" value="F:hydrolase activity"/>
    <property type="evidence" value="ECO:0007669"/>
    <property type="project" value="UniProtKB-KW"/>
</dbReference>
<keyword evidence="2" id="KW-0378">Hydrolase</keyword>
<dbReference type="Pfam" id="PF00545">
    <property type="entry name" value="Ribonuclease"/>
    <property type="match status" value="1"/>
</dbReference>
<evidence type="ECO:0000256" key="2">
    <source>
        <dbReference type="ARBA" id="ARBA00022801"/>
    </source>
</evidence>
<comment type="caution">
    <text evidence="4">The sequence shown here is derived from an EMBL/GenBank/DDBJ whole genome shotgun (WGS) entry which is preliminary data.</text>
</comment>
<dbReference type="Proteomes" id="UP000613401">
    <property type="component" value="Unassembled WGS sequence"/>
</dbReference>
<feature type="compositionally biased region" description="Basic and acidic residues" evidence="3">
    <location>
        <begin position="43"/>
        <end position="72"/>
    </location>
</feature>
<feature type="region of interest" description="Disordered" evidence="3">
    <location>
        <begin position="1"/>
        <end position="76"/>
    </location>
</feature>
<feature type="compositionally biased region" description="Basic and acidic residues" evidence="3">
    <location>
        <begin position="172"/>
        <end position="193"/>
    </location>
</feature>
<reference evidence="4" key="2">
    <citation type="submission" date="2020-03" db="EMBL/GenBank/DDBJ databases">
        <authorList>
            <person name="Fu F.-F."/>
            <person name="Chen J."/>
        </authorList>
    </citation>
    <scope>NUCLEOTIDE SEQUENCE</scope>
    <source>
        <strain evidence="4">Lc1</strain>
    </source>
</reference>
<accession>A0A8H4FGN6</accession>
<dbReference type="InterPro" id="IPR000026">
    <property type="entry name" value="N1-like"/>
</dbReference>
<feature type="region of interest" description="Disordered" evidence="3">
    <location>
        <begin position="98"/>
        <end position="119"/>
    </location>
</feature>
<dbReference type="InterPro" id="IPR016191">
    <property type="entry name" value="Ribonuclease/ribotoxin"/>
</dbReference>
<feature type="region of interest" description="Disordered" evidence="3">
    <location>
        <begin position="172"/>
        <end position="225"/>
    </location>
</feature>